<feature type="transmembrane region" description="Helical" evidence="1">
    <location>
        <begin position="185"/>
        <end position="204"/>
    </location>
</feature>
<dbReference type="EMBL" id="AZJH01000013">
    <property type="protein sequence ID" value="ETD28847.1"/>
    <property type="molecule type" value="Genomic_DNA"/>
</dbReference>
<comment type="caution">
    <text evidence="2">The sequence shown here is derived from an EMBL/GenBank/DDBJ whole genome shotgun (WGS) entry which is preliminary data.</text>
</comment>
<organism evidence="2 3">
    <name type="scientific">Prevotella nigrescens CC14M</name>
    <dbReference type="NCBI Taxonomy" id="1073366"/>
    <lineage>
        <taxon>Bacteria</taxon>
        <taxon>Pseudomonadati</taxon>
        <taxon>Bacteroidota</taxon>
        <taxon>Bacteroidia</taxon>
        <taxon>Bacteroidales</taxon>
        <taxon>Prevotellaceae</taxon>
        <taxon>Prevotella</taxon>
    </lineage>
</organism>
<evidence type="ECO:0000313" key="2">
    <source>
        <dbReference type="EMBL" id="ETD28847.1"/>
    </source>
</evidence>
<feature type="transmembrane region" description="Helical" evidence="1">
    <location>
        <begin position="210"/>
        <end position="232"/>
    </location>
</feature>
<keyword evidence="3" id="KW-1185">Reference proteome</keyword>
<feature type="transmembrane region" description="Helical" evidence="1">
    <location>
        <begin position="344"/>
        <end position="363"/>
    </location>
</feature>
<sequence length="479" mass="55088">MWQESALCEELENNNKLDYRYMLKQLIHLQIVKKRRNFKWKNLFLATYFYMLIALIIVSTFAEMDSRIWKTFVQLDWKNIVPIVASMMLLPDILSKLIFKTDSAIMDAYIKSRPISKRTWIYFISITNLFNFWTLAWALPLSIGCFFVMPFGTAFVSALLLLSVSYINSLAVVALRTSQGWEWKWATIVGWLMWWSLTFVHGLNLFGMSWGIHITLFFVLTVIGITTGIYYLQCLNSYDESKRKQETINKSHRSAFFIEMRPFLRGKRLRLILIFPVLLVAQAFWSASMGPDDGDASGSNLLLPLAIIAPSVMVLQLTFALEGNYFDGLWTRPVSIAHLLFRKYYTAIPLTIGSFLLLLPTYFLYGTSLFVLVGSLLFALGFANVFILTYCFRTKAMDIFASGFMNTQGTDFSASSFAIAFTVMIGPMLMVSFLPPMVYGIVLSVLGLTGIVLHKPAIAWIARRYEANRYRHFERYRNK</sequence>
<dbReference type="HOGENOM" id="CLU_591680_0_0_10"/>
<accession>V8CP20</accession>
<evidence type="ECO:0000256" key="1">
    <source>
        <dbReference type="SAM" id="Phobius"/>
    </source>
</evidence>
<feature type="transmembrane region" description="Helical" evidence="1">
    <location>
        <begin position="151"/>
        <end position="173"/>
    </location>
</feature>
<dbReference type="Proteomes" id="UP000018727">
    <property type="component" value="Unassembled WGS sequence"/>
</dbReference>
<feature type="transmembrane region" description="Helical" evidence="1">
    <location>
        <begin position="43"/>
        <end position="61"/>
    </location>
</feature>
<feature type="transmembrane region" description="Helical" evidence="1">
    <location>
        <begin position="412"/>
        <end position="431"/>
    </location>
</feature>
<name>V8CP20_9BACT</name>
<keyword evidence="1" id="KW-0812">Transmembrane</keyword>
<reference evidence="2 3" key="1">
    <citation type="submission" date="2013-10" db="EMBL/GenBank/DDBJ databases">
        <title>The Genome Sequence of Prevotella nigrescens CC14M.</title>
        <authorList>
            <consortium name="The Broad Institute Genomics Platform"/>
            <person name="Earl A."/>
            <person name="Allen-Vercoe E."/>
            <person name="Daigneault M."/>
            <person name="Young S.K."/>
            <person name="Zeng Q."/>
            <person name="Gargeya S."/>
            <person name="Fitzgerald M."/>
            <person name="Abouelleil A."/>
            <person name="Alvarado L."/>
            <person name="Chapman S.B."/>
            <person name="Gainer-Dewar J."/>
            <person name="Goldberg J."/>
            <person name="Griggs A."/>
            <person name="Gujja S."/>
            <person name="Hansen M."/>
            <person name="Howarth C."/>
            <person name="Imamovic A."/>
            <person name="Ireland A."/>
            <person name="Larimer J."/>
            <person name="McCowan C."/>
            <person name="Murphy C."/>
            <person name="Pearson M."/>
            <person name="Poon T.W."/>
            <person name="Priest M."/>
            <person name="Roberts A."/>
            <person name="Saif S."/>
            <person name="Shea T."/>
            <person name="Sykes S."/>
            <person name="Wortman J."/>
            <person name="Nusbaum C."/>
            <person name="Birren B."/>
        </authorList>
    </citation>
    <scope>NUCLEOTIDE SEQUENCE [LARGE SCALE GENOMIC DNA]</scope>
    <source>
        <strain evidence="2 3">CC14M</strain>
    </source>
</reference>
<proteinExistence type="predicted"/>
<evidence type="ECO:0000313" key="3">
    <source>
        <dbReference type="Proteomes" id="UP000018727"/>
    </source>
</evidence>
<gene>
    <name evidence="2" type="ORF">HMPREF1173_01093</name>
</gene>
<keyword evidence="1" id="KW-0472">Membrane</keyword>
<feature type="transmembrane region" description="Helical" evidence="1">
    <location>
        <begin position="269"/>
        <end position="289"/>
    </location>
</feature>
<feature type="transmembrane region" description="Helical" evidence="1">
    <location>
        <begin position="369"/>
        <end position="392"/>
    </location>
</feature>
<feature type="transmembrane region" description="Helical" evidence="1">
    <location>
        <begin position="437"/>
        <end position="462"/>
    </location>
</feature>
<feature type="transmembrane region" description="Helical" evidence="1">
    <location>
        <begin position="81"/>
        <end position="99"/>
    </location>
</feature>
<feature type="transmembrane region" description="Helical" evidence="1">
    <location>
        <begin position="120"/>
        <end position="139"/>
    </location>
</feature>
<protein>
    <submittedName>
        <fullName evidence="2">Uncharacterized protein</fullName>
    </submittedName>
</protein>
<dbReference type="AlphaFoldDB" id="V8CP20"/>
<dbReference type="InterPro" id="IPR043742">
    <property type="entry name" value="DUF5687"/>
</dbReference>
<feature type="transmembrane region" description="Helical" evidence="1">
    <location>
        <begin position="301"/>
        <end position="323"/>
    </location>
</feature>
<dbReference type="PATRIC" id="fig|1073366.3.peg.1144"/>
<keyword evidence="1" id="KW-1133">Transmembrane helix</keyword>
<dbReference type="Pfam" id="PF18940">
    <property type="entry name" value="DUF5687"/>
    <property type="match status" value="1"/>
</dbReference>